<dbReference type="Proteomes" id="UP001589799">
    <property type="component" value="Unassembled WGS sequence"/>
</dbReference>
<sequence>MGHLWAVCGIIRPEADLRNPALFARRKAMGAALVTPRRHD</sequence>
<reference evidence="1 2" key="1">
    <citation type="submission" date="2024-09" db="EMBL/GenBank/DDBJ databases">
        <authorList>
            <person name="Sun Q."/>
            <person name="Mori K."/>
        </authorList>
    </citation>
    <scope>NUCLEOTIDE SEQUENCE [LARGE SCALE GENOMIC DNA]</scope>
    <source>
        <strain evidence="1 2">KCTC 22789</strain>
    </source>
</reference>
<evidence type="ECO:0000313" key="1">
    <source>
        <dbReference type="EMBL" id="MFC0341239.1"/>
    </source>
</evidence>
<comment type="caution">
    <text evidence="1">The sequence shown here is derived from an EMBL/GenBank/DDBJ whole genome shotgun (WGS) entry which is preliminary data.</text>
</comment>
<evidence type="ECO:0000313" key="2">
    <source>
        <dbReference type="Proteomes" id="UP001589799"/>
    </source>
</evidence>
<dbReference type="RefSeq" id="WP_377698884.1">
    <property type="nucleotide sequence ID" value="NZ_JBHLWE010000034.1"/>
</dbReference>
<dbReference type="EMBL" id="JBHLWE010000034">
    <property type="protein sequence ID" value="MFC0341239.1"/>
    <property type="molecule type" value="Genomic_DNA"/>
</dbReference>
<proteinExistence type="predicted"/>
<keyword evidence="2" id="KW-1185">Reference proteome</keyword>
<accession>A0ABV6I4U9</accession>
<gene>
    <name evidence="1" type="ORF">ACFFII_10740</name>
</gene>
<protein>
    <submittedName>
        <fullName evidence="1">Uncharacterized protein</fullName>
    </submittedName>
</protein>
<name>A0ABV6I4U9_9RHOB</name>
<organism evidence="1 2">
    <name type="scientific">Paracoccus niistensis</name>
    <dbReference type="NCBI Taxonomy" id="632935"/>
    <lineage>
        <taxon>Bacteria</taxon>
        <taxon>Pseudomonadati</taxon>
        <taxon>Pseudomonadota</taxon>
        <taxon>Alphaproteobacteria</taxon>
        <taxon>Rhodobacterales</taxon>
        <taxon>Paracoccaceae</taxon>
        <taxon>Paracoccus</taxon>
    </lineage>
</organism>